<name>I4D2Y5_DESAJ</name>
<dbReference type="RefSeq" id="WP_014826166.1">
    <property type="nucleotide sequence ID" value="NC_018068.1"/>
</dbReference>
<dbReference type="KEGG" id="dai:Desaci_1122"/>
<dbReference type="EMBL" id="CP003639">
    <property type="protein sequence ID" value="AFM40159.1"/>
    <property type="molecule type" value="Genomic_DNA"/>
</dbReference>
<dbReference type="Proteomes" id="UP000002892">
    <property type="component" value="Chromosome"/>
</dbReference>
<accession>I4D2Y5</accession>
<reference evidence="1 2" key="1">
    <citation type="journal article" date="2012" name="J. Bacteriol.">
        <title>Complete genome sequences of Desulfosporosinus orientis DSM765T, Desulfosporosinus youngiae DSM17734T, Desulfosporosinus meridiei DSM13257T, and Desulfosporosinus acidiphilus DSM22704T.</title>
        <authorList>
            <person name="Pester M."/>
            <person name="Brambilla E."/>
            <person name="Alazard D."/>
            <person name="Rattei T."/>
            <person name="Weinmaier T."/>
            <person name="Han J."/>
            <person name="Lucas S."/>
            <person name="Lapidus A."/>
            <person name="Cheng J.F."/>
            <person name="Goodwin L."/>
            <person name="Pitluck S."/>
            <person name="Peters L."/>
            <person name="Ovchinnikova G."/>
            <person name="Teshima H."/>
            <person name="Detter J.C."/>
            <person name="Han C.S."/>
            <person name="Tapia R."/>
            <person name="Land M.L."/>
            <person name="Hauser L."/>
            <person name="Kyrpides N.C."/>
            <person name="Ivanova N.N."/>
            <person name="Pagani I."/>
            <person name="Huntmann M."/>
            <person name="Wei C.L."/>
            <person name="Davenport K.W."/>
            <person name="Daligault H."/>
            <person name="Chain P.S."/>
            <person name="Chen A."/>
            <person name="Mavromatis K."/>
            <person name="Markowitz V."/>
            <person name="Szeto E."/>
            <person name="Mikhailova N."/>
            <person name="Pati A."/>
            <person name="Wagner M."/>
            <person name="Woyke T."/>
            <person name="Ollivier B."/>
            <person name="Klenk H.P."/>
            <person name="Spring S."/>
            <person name="Loy A."/>
        </authorList>
    </citation>
    <scope>NUCLEOTIDE SEQUENCE [LARGE SCALE GENOMIC DNA]</scope>
    <source>
        <strain evidence="2">DSM 22704 / JCM 16185 / SJ4</strain>
    </source>
</reference>
<keyword evidence="2" id="KW-1185">Reference proteome</keyword>
<dbReference type="HOGENOM" id="CLU_2192738_0_0_9"/>
<proteinExistence type="predicted"/>
<dbReference type="AlphaFoldDB" id="I4D2Y5"/>
<protein>
    <submittedName>
        <fullName evidence="1">Uncharacterized protein</fullName>
    </submittedName>
</protein>
<sequence>MWSNYAKVLIIRVKLKGSWGLLFPVPVLVVDEFLETLTELVWVGEMTLKCLPLHKDHKTRKLMSWTKAISPSGLMESFQGVIKELGRYKGLNIVEVKTGEVWVKISLK</sequence>
<dbReference type="OrthoDB" id="1798559at2"/>
<evidence type="ECO:0000313" key="1">
    <source>
        <dbReference type="EMBL" id="AFM40159.1"/>
    </source>
</evidence>
<dbReference type="STRING" id="646529.Desaci_1122"/>
<gene>
    <name evidence="1" type="ordered locus">Desaci_1122</name>
</gene>
<evidence type="ECO:0000313" key="2">
    <source>
        <dbReference type="Proteomes" id="UP000002892"/>
    </source>
</evidence>
<organism evidence="1 2">
    <name type="scientific">Desulfosporosinus acidiphilus (strain DSM 22704 / JCM 16185 / SJ4)</name>
    <dbReference type="NCBI Taxonomy" id="646529"/>
    <lineage>
        <taxon>Bacteria</taxon>
        <taxon>Bacillati</taxon>
        <taxon>Bacillota</taxon>
        <taxon>Clostridia</taxon>
        <taxon>Eubacteriales</taxon>
        <taxon>Desulfitobacteriaceae</taxon>
        <taxon>Desulfosporosinus</taxon>
    </lineage>
</organism>
<dbReference type="eggNOG" id="ENOG50347QV">
    <property type="taxonomic scope" value="Bacteria"/>
</dbReference>